<dbReference type="STRING" id="1618671.UY67_C0011G0020"/>
<name>A0A0G1WZ21_9BACT</name>
<proteinExistence type="predicted"/>
<evidence type="ECO:0000313" key="1">
    <source>
        <dbReference type="EMBL" id="KKW24098.1"/>
    </source>
</evidence>
<reference evidence="1 2" key="1">
    <citation type="journal article" date="2015" name="Nature">
        <title>rRNA introns, odd ribosomes, and small enigmatic genomes across a large radiation of phyla.</title>
        <authorList>
            <person name="Brown C.T."/>
            <person name="Hug L.A."/>
            <person name="Thomas B.C."/>
            <person name="Sharon I."/>
            <person name="Castelle C.J."/>
            <person name="Singh A."/>
            <person name="Wilkins M.J."/>
            <person name="Williams K.H."/>
            <person name="Banfield J.F."/>
        </authorList>
    </citation>
    <scope>NUCLEOTIDE SEQUENCE [LARGE SCALE GENOMIC DNA]</scope>
</reference>
<dbReference type="PROSITE" id="PS51257">
    <property type="entry name" value="PROKAR_LIPOPROTEIN"/>
    <property type="match status" value="1"/>
</dbReference>
<organism evidence="1 2">
    <name type="scientific">Candidatus Kaiserbacteria bacterium GW2011_GWA2_52_12</name>
    <dbReference type="NCBI Taxonomy" id="1618671"/>
    <lineage>
        <taxon>Bacteria</taxon>
        <taxon>Candidatus Kaiseribacteriota</taxon>
    </lineage>
</organism>
<gene>
    <name evidence="1" type="ORF">UY67_C0011G0020</name>
</gene>
<dbReference type="Proteomes" id="UP000034273">
    <property type="component" value="Unassembled WGS sequence"/>
</dbReference>
<dbReference type="EMBL" id="LCQW01000011">
    <property type="protein sequence ID" value="KKW24098.1"/>
    <property type="molecule type" value="Genomic_DNA"/>
</dbReference>
<comment type="caution">
    <text evidence="1">The sequence shown here is derived from an EMBL/GenBank/DDBJ whole genome shotgun (WGS) entry which is preliminary data.</text>
</comment>
<accession>A0A0G1WZ21</accession>
<dbReference type="AlphaFoldDB" id="A0A0G1WZ21"/>
<evidence type="ECO:0000313" key="2">
    <source>
        <dbReference type="Proteomes" id="UP000034273"/>
    </source>
</evidence>
<protein>
    <submittedName>
        <fullName evidence="1">Uncharacterized protein</fullName>
    </submittedName>
</protein>
<sequence length="135" mass="15589">MSVMKTVKLDEVTITKGPRRCQQFSFGSSGLSCDWRWPDNHPVWVMSQNDGYGPPWRLYPDKGRLDEDGRKAILDYFGLNLRGVADEFPLETLRETSPAKLIARRREIEAERRWIRLDVRCQRVGGGHILAEEAD</sequence>